<accession>A0ABS8ZPS2</accession>
<dbReference type="PANTHER" id="PTHR30121:SF11">
    <property type="entry name" value="AAA+ ATPASE DOMAIN-CONTAINING PROTEIN"/>
    <property type="match status" value="1"/>
</dbReference>
<dbReference type="Proteomes" id="UP001521150">
    <property type="component" value="Unassembled WGS sequence"/>
</dbReference>
<dbReference type="SUPFAM" id="SSF52540">
    <property type="entry name" value="P-loop containing nucleoside triphosphate hydrolases"/>
    <property type="match status" value="1"/>
</dbReference>
<gene>
    <name evidence="1" type="ORF">LWC34_43155</name>
</gene>
<keyword evidence="2" id="KW-1185">Reference proteome</keyword>
<proteinExistence type="predicted"/>
<comment type="caution">
    <text evidence="1">The sequence shown here is derived from an EMBL/GenBank/DDBJ whole genome shotgun (WGS) entry which is preliminary data.</text>
</comment>
<evidence type="ECO:0000313" key="1">
    <source>
        <dbReference type="EMBL" id="MCE7009562.1"/>
    </source>
</evidence>
<dbReference type="RefSeq" id="WP_233731094.1">
    <property type="nucleotide sequence ID" value="NZ_JAJVCN010000004.1"/>
</dbReference>
<dbReference type="PANTHER" id="PTHR30121">
    <property type="entry name" value="UNCHARACTERIZED PROTEIN YJGR-RELATED"/>
    <property type="match status" value="1"/>
</dbReference>
<evidence type="ECO:0000313" key="2">
    <source>
        <dbReference type="Proteomes" id="UP001521150"/>
    </source>
</evidence>
<name>A0ABS8ZPS2_9PSEU</name>
<dbReference type="InterPro" id="IPR051162">
    <property type="entry name" value="T4SS_component"/>
</dbReference>
<protein>
    <submittedName>
        <fullName evidence="1">Type IV secretory system conjugative DNA transfer family protein</fullName>
    </submittedName>
</protein>
<dbReference type="InterPro" id="IPR027417">
    <property type="entry name" value="P-loop_NTPase"/>
</dbReference>
<reference evidence="1 2" key="1">
    <citation type="submission" date="2021-12" db="EMBL/GenBank/DDBJ databases">
        <title>Genome sequence of Kibdelosporangium philippinense ATCC 49844.</title>
        <authorList>
            <person name="Fedorov E.A."/>
            <person name="Omeragic M."/>
            <person name="Shalygina K.F."/>
            <person name="Maclea K.S."/>
        </authorList>
    </citation>
    <scope>NUCLEOTIDE SEQUENCE [LARGE SCALE GENOMIC DNA]</scope>
    <source>
        <strain evidence="1 2">ATCC 49844</strain>
    </source>
</reference>
<organism evidence="1 2">
    <name type="scientific">Kibdelosporangium philippinense</name>
    <dbReference type="NCBI Taxonomy" id="211113"/>
    <lineage>
        <taxon>Bacteria</taxon>
        <taxon>Bacillati</taxon>
        <taxon>Actinomycetota</taxon>
        <taxon>Actinomycetes</taxon>
        <taxon>Pseudonocardiales</taxon>
        <taxon>Pseudonocardiaceae</taxon>
        <taxon>Kibdelosporangium</taxon>
    </lineage>
</organism>
<dbReference type="Gene3D" id="3.40.50.300">
    <property type="entry name" value="P-loop containing nucleotide triphosphate hydrolases"/>
    <property type="match status" value="2"/>
</dbReference>
<dbReference type="EMBL" id="JAJVCN010000004">
    <property type="protein sequence ID" value="MCE7009562.1"/>
    <property type="molecule type" value="Genomic_DNA"/>
</dbReference>
<sequence>MPELEWREAFPPDGLSLARLTGMVRVLAGRPQLGVRRHQPVVVFELWISKDTVRWLVGFDEQIARHLPGDLSAQLPGLSLVAVKSSPRQVPVTAREIQPSSPAYPLRLDTAGAVAAGLLGLRRRLGQQEAVVLQWVVGPSFTRTQGPARFAPLEALGMVEPRKPDSSERTAWREKIAEPLFGVRGRVGAVAEDSRRGAQLIGPAVSALSLASGPYAHIEGWWQSSRIASQLWRAQGKRRTWSGSVNAAELAVLLGWPVEGVTVPGRSFVFSPPPRSLLVPADDLKQAEGDRIIGSSVHVQSKDMLVRLPVKSTASHVHVIAPTGAGKSTMLARWILSDIEAGRSLFLLEPKGDLVSDVLARLPREHLPNVRLIEPGTASAVLGFNPLAGPREDAERRADSLLQLFREVFGAALGPRSSDVLLHALIMASRLEDGTLTDVPVILTDSGFRRRVLAKTTDSLTIAPWATWFDSLSEQERSRVVMPILNKLRAFTARDPIRRLLGQPVPSVRLNELYEKPLVVLVNLNAGSLGPETTRLLGSLLLGQLRETVQRQTAVPQAKRRAVSVVVDEWQTFTAGMDFGDMLATARGMATGFTLAHQHLAQLSPSLRAAVLANTRSRVAFRPAKADAKDLAGVLGGQATAETLMTLPAYHAAAQVLVNGATSAPFVVQTPDLPPATENPIAARYEITERYGVDPYELDAQLIKRWQGGGDTPDGAIGMKKRRTS</sequence>